<dbReference type="InterPro" id="IPR050583">
    <property type="entry name" value="Mycobacterial_A85_antigen"/>
</dbReference>
<dbReference type="EMBL" id="JANHOH010000004">
    <property type="protein sequence ID" value="MCQ6959817.1"/>
    <property type="molecule type" value="Genomic_DNA"/>
</dbReference>
<dbReference type="PANTHER" id="PTHR48098">
    <property type="entry name" value="ENTEROCHELIN ESTERASE-RELATED"/>
    <property type="match status" value="1"/>
</dbReference>
<dbReference type="SUPFAM" id="SSF53474">
    <property type="entry name" value="alpha/beta-Hydrolases"/>
    <property type="match status" value="1"/>
</dbReference>
<organism evidence="2 3">
    <name type="scientific">Mucilaginibacter aquariorum</name>
    <dbReference type="NCBI Taxonomy" id="2967225"/>
    <lineage>
        <taxon>Bacteria</taxon>
        <taxon>Pseudomonadati</taxon>
        <taxon>Bacteroidota</taxon>
        <taxon>Sphingobacteriia</taxon>
        <taxon>Sphingobacteriales</taxon>
        <taxon>Sphingobacteriaceae</taxon>
        <taxon>Mucilaginibacter</taxon>
    </lineage>
</organism>
<dbReference type="Gene3D" id="3.40.50.1820">
    <property type="entry name" value="alpha/beta hydrolase"/>
    <property type="match status" value="1"/>
</dbReference>
<accession>A0ABT1T5G0</accession>
<proteinExistence type="predicted"/>
<protein>
    <submittedName>
        <fullName evidence="2">Esterase family protein</fullName>
    </submittedName>
</protein>
<name>A0ABT1T5G0_9SPHI</name>
<dbReference type="InterPro" id="IPR029058">
    <property type="entry name" value="AB_hydrolase_fold"/>
</dbReference>
<comment type="caution">
    <text evidence="2">The sequence shown here is derived from an EMBL/GenBank/DDBJ whole genome shotgun (WGS) entry which is preliminary data.</text>
</comment>
<keyword evidence="1" id="KW-0732">Signal</keyword>
<dbReference type="Proteomes" id="UP001204376">
    <property type="component" value="Unassembled WGS sequence"/>
</dbReference>
<reference evidence="2 3" key="1">
    <citation type="submission" date="2022-07" db="EMBL/GenBank/DDBJ databases">
        <title>Mucilaginibacter sp. JC4.</title>
        <authorList>
            <person name="Le V."/>
            <person name="Ko S.-R."/>
            <person name="Ahn C.-Y."/>
            <person name="Oh H.-M."/>
        </authorList>
    </citation>
    <scope>NUCLEOTIDE SEQUENCE [LARGE SCALE GENOMIC DNA]</scope>
    <source>
        <strain evidence="2 3">JC4</strain>
    </source>
</reference>
<evidence type="ECO:0000256" key="1">
    <source>
        <dbReference type="SAM" id="SignalP"/>
    </source>
</evidence>
<evidence type="ECO:0000313" key="2">
    <source>
        <dbReference type="EMBL" id="MCQ6959817.1"/>
    </source>
</evidence>
<feature type="signal peptide" evidence="1">
    <location>
        <begin position="1"/>
        <end position="28"/>
    </location>
</feature>
<dbReference type="Pfam" id="PF00756">
    <property type="entry name" value="Esterase"/>
    <property type="match status" value="1"/>
</dbReference>
<dbReference type="PANTHER" id="PTHR48098:SF1">
    <property type="entry name" value="DIACYLGLYCEROL ACYLTRANSFERASE_MYCOLYLTRANSFERASE AG85A"/>
    <property type="match status" value="1"/>
</dbReference>
<sequence>MPLLNMNTKKIITLFLICATSFWLKANAATVDTALTYSAAMNKDIKAVVIKPANYSAAKKYPVLYLLHGFSGNYSDWIKKVPAVSKLADTYHMLIVCPDGNFAGWYFDSPMNKEWMYETYVANELVSYIDKHYSTITNRKGRAITGLSMGGHGALFLAFKHQDIFGAAGSMSGVVDIRQFADSYGIEQVLGKYSERPEVWEQHCVVSLVYLLKPNALALTFDCGYDDGMYSGNQELHEKLIERKIPHDYTVRPGGHSWEYWGNSVNYQALFFSRYFNSEK</sequence>
<keyword evidence="3" id="KW-1185">Reference proteome</keyword>
<dbReference type="InterPro" id="IPR000801">
    <property type="entry name" value="Esterase-like"/>
</dbReference>
<feature type="chain" id="PRO_5046036352" evidence="1">
    <location>
        <begin position="29"/>
        <end position="280"/>
    </location>
</feature>
<gene>
    <name evidence="2" type="ORF">NPE20_17705</name>
</gene>
<evidence type="ECO:0000313" key="3">
    <source>
        <dbReference type="Proteomes" id="UP001204376"/>
    </source>
</evidence>